<dbReference type="Gene3D" id="3.20.20.140">
    <property type="entry name" value="Metal-dependent hydrolases"/>
    <property type="match status" value="1"/>
</dbReference>
<dbReference type="OrthoDB" id="6190564at2"/>
<dbReference type="SUPFAM" id="SSF51556">
    <property type="entry name" value="Metallo-dependent hydrolases"/>
    <property type="match status" value="1"/>
</dbReference>
<evidence type="ECO:0000256" key="1">
    <source>
        <dbReference type="SAM" id="SignalP"/>
    </source>
</evidence>
<feature type="chain" id="PRO_5020193369" evidence="1">
    <location>
        <begin position="31"/>
        <end position="475"/>
    </location>
</feature>
<keyword evidence="1" id="KW-0732">Signal</keyword>
<evidence type="ECO:0000313" key="4">
    <source>
        <dbReference type="Proteomes" id="UP000294796"/>
    </source>
</evidence>
<dbReference type="InterPro" id="IPR011059">
    <property type="entry name" value="Metal-dep_hydrolase_composite"/>
</dbReference>
<keyword evidence="3" id="KW-0378">Hydrolase</keyword>
<dbReference type="SUPFAM" id="SSF51338">
    <property type="entry name" value="Composite domain of metallo-dependent hydrolases"/>
    <property type="match status" value="1"/>
</dbReference>
<dbReference type="Pfam" id="PF01979">
    <property type="entry name" value="Amidohydro_1"/>
    <property type="match status" value="1"/>
</dbReference>
<dbReference type="InterPro" id="IPR051781">
    <property type="entry name" value="Metallo-dep_Hydrolase"/>
</dbReference>
<sequence length="475" mass="50827">MNGMTPGWRAARWKHAGVALFTAMAMLACAGHEDAAAPQASDADTIAFVDVDVLPMDRDAVLSAQTVLVRDGRIVSMGPSADVDVPTGAQRIDGRGKVLMPGLAEMHGHVPGGDDPQYVEDVLFLYIANGVTFVRNMAGNESHLALRDRLAQGELDGPTMVAASPWLGARDEAEINATLQAHHAAGYDLAKLGSVPADLYPGMARTAHALGIPFAGHIPEGVALETALDARQASIDHFDRYVEFLVPGDAAARSRSAGFFGSGWVDAVDAARIPEAVQRTIDAGTWNVPTLSLVEHLASPETAADMIAWPEMRYMPQSVLDGWVRAKGEFGAREDFQPAAAQRLVEVRRQLLKALHDRGAPIALGSDAPQFFNVPGFSIHHEMRMMVAAGMTPYEVLATGTTAPARYMQTPGEFGVVAPGARADLVLLDADPRQDIGHFKAQAGVMVRGRWWPADRIRARLETIAARRAETAADG</sequence>
<dbReference type="EMBL" id="SMTF01000001">
    <property type="protein sequence ID" value="TDK28376.1"/>
    <property type="molecule type" value="Genomic_DNA"/>
</dbReference>
<evidence type="ECO:0000259" key="2">
    <source>
        <dbReference type="Pfam" id="PF01979"/>
    </source>
</evidence>
<dbReference type="PANTHER" id="PTHR43135">
    <property type="entry name" value="ALPHA-D-RIBOSE 1-METHYLPHOSPHONATE 5-TRIPHOSPHATE DIPHOSPHATASE"/>
    <property type="match status" value="1"/>
</dbReference>
<comment type="caution">
    <text evidence="3">The sequence shown here is derived from an EMBL/GenBank/DDBJ whole genome shotgun (WGS) entry which is preliminary data.</text>
</comment>
<accession>A0A4R5U3U3</accession>
<feature type="domain" description="Amidohydrolase-related" evidence="2">
    <location>
        <begin position="98"/>
        <end position="451"/>
    </location>
</feature>
<reference evidence="3 4" key="1">
    <citation type="submission" date="2019-03" db="EMBL/GenBank/DDBJ databases">
        <title>Luteimonas zhaokaii sp.nov., isolated from the rectal contents of Plateau pika in Yushu, Qinghai Province, China.</title>
        <authorList>
            <person name="Zhang G."/>
        </authorList>
    </citation>
    <scope>NUCLEOTIDE SEQUENCE [LARGE SCALE GENOMIC DNA]</scope>
    <source>
        <strain evidence="3 4">B9</strain>
    </source>
</reference>
<dbReference type="AlphaFoldDB" id="A0A4R5U3U3"/>
<proteinExistence type="predicted"/>
<dbReference type="PANTHER" id="PTHR43135:SF3">
    <property type="entry name" value="ALPHA-D-RIBOSE 1-METHYLPHOSPHONATE 5-TRIPHOSPHATE DIPHOSPHATASE"/>
    <property type="match status" value="1"/>
</dbReference>
<dbReference type="Gene3D" id="2.30.40.10">
    <property type="entry name" value="Urease, subunit C, domain 1"/>
    <property type="match status" value="1"/>
</dbReference>
<protein>
    <submittedName>
        <fullName evidence="3">Amidohydrolase</fullName>
    </submittedName>
</protein>
<organism evidence="3 4">
    <name type="scientific">Luteimonas aestuarii</name>
    <dbReference type="NCBI Taxonomy" id="453837"/>
    <lineage>
        <taxon>Bacteria</taxon>
        <taxon>Pseudomonadati</taxon>
        <taxon>Pseudomonadota</taxon>
        <taxon>Gammaproteobacteria</taxon>
        <taxon>Lysobacterales</taxon>
        <taxon>Lysobacteraceae</taxon>
        <taxon>Luteimonas</taxon>
    </lineage>
</organism>
<dbReference type="InterPro" id="IPR006680">
    <property type="entry name" value="Amidohydro-rel"/>
</dbReference>
<keyword evidence="4" id="KW-1185">Reference proteome</keyword>
<dbReference type="Gene3D" id="3.30.110.90">
    <property type="entry name" value="Amidohydrolase"/>
    <property type="match status" value="1"/>
</dbReference>
<gene>
    <name evidence="3" type="ORF">E2F46_00305</name>
</gene>
<dbReference type="RefSeq" id="WP_133320198.1">
    <property type="nucleotide sequence ID" value="NZ_SMTF01000001.1"/>
</dbReference>
<dbReference type="Proteomes" id="UP000294796">
    <property type="component" value="Unassembled WGS sequence"/>
</dbReference>
<dbReference type="InterPro" id="IPR032466">
    <property type="entry name" value="Metal_Hydrolase"/>
</dbReference>
<evidence type="ECO:0000313" key="3">
    <source>
        <dbReference type="EMBL" id="TDK28376.1"/>
    </source>
</evidence>
<feature type="signal peptide" evidence="1">
    <location>
        <begin position="1"/>
        <end position="30"/>
    </location>
</feature>
<dbReference type="GO" id="GO:0016810">
    <property type="term" value="F:hydrolase activity, acting on carbon-nitrogen (but not peptide) bonds"/>
    <property type="evidence" value="ECO:0007669"/>
    <property type="project" value="InterPro"/>
</dbReference>
<name>A0A4R5U3U3_9GAMM</name>